<keyword evidence="1" id="KW-0472">Membrane</keyword>
<gene>
    <name evidence="3" type="ORF">JF70_05100</name>
</gene>
<dbReference type="PATRIC" id="fig|1684.5.peg.535"/>
<dbReference type="InterPro" id="IPR036779">
    <property type="entry name" value="LysM_dom_sf"/>
</dbReference>
<dbReference type="Gene3D" id="3.10.350.10">
    <property type="entry name" value="LysM domain"/>
    <property type="match status" value="1"/>
</dbReference>
<comment type="caution">
    <text evidence="3">The sequence shown here is derived from an EMBL/GenBank/DDBJ whole genome shotgun (WGS) entry which is preliminary data.</text>
</comment>
<organism evidence="3 4">
    <name type="scientific">Bifidobacterium mellis</name>
    <dbReference type="NCBI Taxonomy" id="1293823"/>
    <lineage>
        <taxon>Bacteria</taxon>
        <taxon>Bacillati</taxon>
        <taxon>Actinomycetota</taxon>
        <taxon>Actinomycetes</taxon>
        <taxon>Bifidobacteriales</taxon>
        <taxon>Bifidobacteriaceae</taxon>
        <taxon>Bifidobacterium</taxon>
    </lineage>
</organism>
<reference evidence="3 4" key="1">
    <citation type="submission" date="2014-12" db="EMBL/GenBank/DDBJ databases">
        <title>Comparative genomics of the lactic acid bacteria isolated from the honey bee gut.</title>
        <authorList>
            <person name="Ellegaard K.M."/>
            <person name="Tamarit D."/>
            <person name="Javelind E."/>
            <person name="Olofsson T."/>
            <person name="Andersson S.G."/>
            <person name="Vasquez A."/>
        </authorList>
    </citation>
    <scope>NUCLEOTIDE SEQUENCE [LARGE SCALE GENOMIC DNA]</scope>
    <source>
        <strain evidence="3 4">Bin7</strain>
    </source>
</reference>
<proteinExistence type="predicted"/>
<evidence type="ECO:0000313" key="3">
    <source>
        <dbReference type="EMBL" id="KJY51697.1"/>
    </source>
</evidence>
<accession>A0A0F4KYK1</accession>
<feature type="domain" description="LysM" evidence="2">
    <location>
        <begin position="88"/>
        <end position="138"/>
    </location>
</feature>
<dbReference type="AlphaFoldDB" id="A0A0F4KYK1"/>
<dbReference type="PROSITE" id="PS51782">
    <property type="entry name" value="LYSM"/>
    <property type="match status" value="1"/>
</dbReference>
<dbReference type="InterPro" id="IPR018392">
    <property type="entry name" value="LysM"/>
</dbReference>
<dbReference type="EMBL" id="JWMF01000004">
    <property type="protein sequence ID" value="KJY51697.1"/>
    <property type="molecule type" value="Genomic_DNA"/>
</dbReference>
<evidence type="ECO:0000256" key="1">
    <source>
        <dbReference type="SAM" id="Phobius"/>
    </source>
</evidence>
<keyword evidence="1" id="KW-1133">Transmembrane helix</keyword>
<dbReference type="Pfam" id="PF01476">
    <property type="entry name" value="LysM"/>
    <property type="match status" value="1"/>
</dbReference>
<keyword evidence="4" id="KW-1185">Reference proteome</keyword>
<evidence type="ECO:0000259" key="2">
    <source>
        <dbReference type="PROSITE" id="PS51782"/>
    </source>
</evidence>
<dbReference type="Proteomes" id="UP000033567">
    <property type="component" value="Unassembled WGS sequence"/>
</dbReference>
<name>A0A0F4KYK1_9BIFI</name>
<dbReference type="CDD" id="cd00118">
    <property type="entry name" value="LysM"/>
    <property type="match status" value="1"/>
</dbReference>
<protein>
    <recommendedName>
        <fullName evidence="2">LysM domain-containing protein</fullName>
    </recommendedName>
</protein>
<evidence type="ECO:0000313" key="4">
    <source>
        <dbReference type="Proteomes" id="UP000033567"/>
    </source>
</evidence>
<sequence length="142" mass="15098">MAVRACASSRMSTSSNLPSACLAHVSSLFSSVMQRLRRVAKACVSEQGFAGVILRGFAVFLAVGALTLAGFGWMARPASSAPGPQEVITRTVRPGDNVWSYAASITPQGEDVTKNVDRIMQINNMSSPNLRVGDRILIPSDD</sequence>
<feature type="transmembrane region" description="Helical" evidence="1">
    <location>
        <begin position="52"/>
        <end position="75"/>
    </location>
</feature>
<keyword evidence="1" id="KW-0812">Transmembrane</keyword>